<dbReference type="SMART" id="SM00185">
    <property type="entry name" value="ARM"/>
    <property type="match status" value="9"/>
</dbReference>
<feature type="repeat" description="ARM" evidence="1">
    <location>
        <begin position="160"/>
        <end position="202"/>
    </location>
</feature>
<feature type="compositionally biased region" description="Basic and acidic residues" evidence="2">
    <location>
        <begin position="641"/>
        <end position="654"/>
    </location>
</feature>
<evidence type="ECO:0000313" key="3">
    <source>
        <dbReference type="Ensembl" id="ENSSRHP00000010539.1"/>
    </source>
</evidence>
<dbReference type="PANTHER" id="PTHR46464">
    <property type="entry name" value="ANK_REP_REGION DOMAIN-CONTAINING PROTEIN"/>
    <property type="match status" value="1"/>
</dbReference>
<gene>
    <name evidence="3" type="primary">ankar</name>
</gene>
<organism evidence="3 4">
    <name type="scientific">Sinocyclocheilus rhinocerous</name>
    <dbReference type="NCBI Taxonomy" id="307959"/>
    <lineage>
        <taxon>Eukaryota</taxon>
        <taxon>Metazoa</taxon>
        <taxon>Chordata</taxon>
        <taxon>Craniata</taxon>
        <taxon>Vertebrata</taxon>
        <taxon>Euteleostomi</taxon>
        <taxon>Actinopterygii</taxon>
        <taxon>Neopterygii</taxon>
        <taxon>Teleostei</taxon>
        <taxon>Ostariophysi</taxon>
        <taxon>Cypriniformes</taxon>
        <taxon>Cyprinidae</taxon>
        <taxon>Cyprininae</taxon>
        <taxon>Sinocyclocheilus</taxon>
    </lineage>
</organism>
<dbReference type="GO" id="GO:0048513">
    <property type="term" value="P:animal organ development"/>
    <property type="evidence" value="ECO:0007669"/>
    <property type="project" value="UniProtKB-ARBA"/>
</dbReference>
<evidence type="ECO:0000256" key="2">
    <source>
        <dbReference type="SAM" id="MobiDB-lite"/>
    </source>
</evidence>
<dbReference type="Proteomes" id="UP000472270">
    <property type="component" value="Unassembled WGS sequence"/>
</dbReference>
<dbReference type="InterPro" id="IPR011989">
    <property type="entry name" value="ARM-like"/>
</dbReference>
<name>A0A673G5E2_9TELE</name>
<keyword evidence="4" id="KW-1185">Reference proteome</keyword>
<dbReference type="InterPro" id="IPR000225">
    <property type="entry name" value="Armadillo"/>
</dbReference>
<reference evidence="3" key="1">
    <citation type="submission" date="2025-08" db="UniProtKB">
        <authorList>
            <consortium name="Ensembl"/>
        </authorList>
    </citation>
    <scope>IDENTIFICATION</scope>
</reference>
<dbReference type="AlphaFoldDB" id="A0A673G5E2"/>
<dbReference type="PROSITE" id="PS50176">
    <property type="entry name" value="ARM_REPEAT"/>
    <property type="match status" value="2"/>
</dbReference>
<evidence type="ECO:0000256" key="1">
    <source>
        <dbReference type="PROSITE-ProRule" id="PRU00259"/>
    </source>
</evidence>
<feature type="region of interest" description="Disordered" evidence="2">
    <location>
        <begin position="636"/>
        <end position="704"/>
    </location>
</feature>
<dbReference type="InterPro" id="IPR043379">
    <property type="entry name" value="ANKAR"/>
</dbReference>
<sequence>MIQSQDTRRLEMALRCLEALCVNIESSCEDIMKAGGIPVLVGLLCSDRLVVQCMATAVLCHMSENRKVCEDLVHHGAVPVLIKLLSGHQPELHSRCAVILADLAGHSEQHQNLIAQLGGVALVVKLLTSDLQDVLVNAVRCICTLCVKSPCNQTAVAHAGGVPHLVEFLSVNSEVLQEEACLALAELARGHQENQELICEAGAVCALVQALRERKIPVKVKAATALESIASQNPAIQQCFLRQSAAKDLLQLLKVFQLDVREQGATALWALAGQTLKQQKLMAQQMGYPVILDLLLSSSDKMQYVGCQAAIALSRDSRTHQDGFCREYGVPPLVRLLRGHRTTLKTLLSVIKALGCLCIGVALTTNKKSQKIIYREKAIPTLLELLKTHESLEVKVQVAKTLACVLLGNQKLQREFWEQEDFSYDIILELMGAENKSICLDAGHALSLFAYNNKAQQKAIRQTGRILMNTYETFLSSDNETERAKAAFQIVVLARVISGSDEVTLTARGVTVLVELLQSDQSTTVVITAQLLASLVHTRAGITNAMVTMGAVEHLSAHLDSENEEVRTACASALGYLTSNRYAHRQLLAKCRKYPHIYDLLMENLAKDARISQFFTAEFERQRRIGLPSLSLEINGGPPVPHRDNKGLAKRVNDRCSQSAIGDRETPAPLPHHVRQRARTANPRVRTGQMSCHSAPKQRLNENT</sequence>
<reference evidence="3" key="2">
    <citation type="submission" date="2025-09" db="UniProtKB">
        <authorList>
            <consortium name="Ensembl"/>
        </authorList>
    </citation>
    <scope>IDENTIFICATION</scope>
</reference>
<accession>A0A673G5E2</accession>
<proteinExistence type="predicted"/>
<dbReference type="Ensembl" id="ENSSRHT00000010917.1">
    <property type="protein sequence ID" value="ENSSRHP00000010539.1"/>
    <property type="gene ID" value="ENSSRHG00000006003.1"/>
</dbReference>
<dbReference type="PANTHER" id="PTHR46464:SF1">
    <property type="entry name" value="ANKYRIN AND ARMADILLO REPEAT-CONTAINING PROTEIN"/>
    <property type="match status" value="1"/>
</dbReference>
<dbReference type="SUPFAM" id="SSF48371">
    <property type="entry name" value="ARM repeat"/>
    <property type="match status" value="2"/>
</dbReference>
<protein>
    <submittedName>
        <fullName evidence="3">Ankyrin and armadillo repeat-containing protein-like</fullName>
    </submittedName>
</protein>
<evidence type="ECO:0000313" key="4">
    <source>
        <dbReference type="Proteomes" id="UP000472270"/>
    </source>
</evidence>
<dbReference type="Pfam" id="PF00514">
    <property type="entry name" value="Arm"/>
    <property type="match status" value="4"/>
</dbReference>
<feature type="repeat" description="ARM" evidence="1">
    <location>
        <begin position="76"/>
        <end position="118"/>
    </location>
</feature>
<dbReference type="InterPro" id="IPR016024">
    <property type="entry name" value="ARM-type_fold"/>
</dbReference>
<dbReference type="Gene3D" id="1.25.10.10">
    <property type="entry name" value="Leucine-rich Repeat Variant"/>
    <property type="match status" value="3"/>
</dbReference>